<name>A0ACB5SXK2_AMBMO</name>
<sequence>MYPNQQDSSASKRQGIPQQQQLPGNPSTQHYYQPYPATNPYYGTIQQPYPSRPTSVTIPASSSTSIPSVLQSNVQQSGQAVGVTSNDAKNPLNRTIATSYPSSYGLPPLYNTGIQSQQPQQAQVQIQATMGNQQQQQLQQQAQQPVQQQLPPQPRHDIISYQAAAPHHNQYQFSNKEIVIDNHGVSVLAYKISQAIPIPPFANIEPTKKSMKAQQPKRSRRKSKFTKEQDELIINMKKAGKSWVEIAEVAGVGTYLAARNRYQVLIGQQGGGNSECGPDDVLALRELVDEGEIEKMKYLSKEFEKSTVI</sequence>
<gene>
    <name evidence="1" type="ORF">Amon02_000233400</name>
</gene>
<proteinExistence type="predicted"/>
<protein>
    <submittedName>
        <fullName evidence="1">Unnamed protein product</fullName>
    </submittedName>
</protein>
<comment type="caution">
    <text evidence="1">The sequence shown here is derived from an EMBL/GenBank/DDBJ whole genome shotgun (WGS) entry which is preliminary data.</text>
</comment>
<organism evidence="1 2">
    <name type="scientific">Ambrosiozyma monospora</name>
    <name type="common">Yeast</name>
    <name type="synonym">Endomycopsis monosporus</name>
    <dbReference type="NCBI Taxonomy" id="43982"/>
    <lineage>
        <taxon>Eukaryota</taxon>
        <taxon>Fungi</taxon>
        <taxon>Dikarya</taxon>
        <taxon>Ascomycota</taxon>
        <taxon>Saccharomycotina</taxon>
        <taxon>Pichiomycetes</taxon>
        <taxon>Pichiales</taxon>
        <taxon>Pichiaceae</taxon>
        <taxon>Ambrosiozyma</taxon>
    </lineage>
</organism>
<keyword evidence="2" id="KW-1185">Reference proteome</keyword>
<reference evidence="1" key="1">
    <citation type="submission" date="2023-04" db="EMBL/GenBank/DDBJ databases">
        <title>Ambrosiozyma monospora NBRC 10751.</title>
        <authorList>
            <person name="Ichikawa N."/>
            <person name="Sato H."/>
            <person name="Tonouchi N."/>
        </authorList>
    </citation>
    <scope>NUCLEOTIDE SEQUENCE</scope>
    <source>
        <strain evidence="1">NBRC 10751</strain>
    </source>
</reference>
<evidence type="ECO:0000313" key="2">
    <source>
        <dbReference type="Proteomes" id="UP001165064"/>
    </source>
</evidence>
<dbReference type="EMBL" id="BSXS01001333">
    <property type="protein sequence ID" value="GME75850.1"/>
    <property type="molecule type" value="Genomic_DNA"/>
</dbReference>
<dbReference type="Proteomes" id="UP001165064">
    <property type="component" value="Unassembled WGS sequence"/>
</dbReference>
<evidence type="ECO:0000313" key="1">
    <source>
        <dbReference type="EMBL" id="GME75850.1"/>
    </source>
</evidence>
<accession>A0ACB5SXK2</accession>